<keyword evidence="4" id="KW-0233">DNA recombination</keyword>
<evidence type="ECO:0000313" key="6">
    <source>
        <dbReference type="EMBL" id="MBB5843311.1"/>
    </source>
</evidence>
<evidence type="ECO:0000313" key="7">
    <source>
        <dbReference type="Proteomes" id="UP000536685"/>
    </source>
</evidence>
<evidence type="ECO:0000256" key="3">
    <source>
        <dbReference type="ARBA" id="ARBA00023125"/>
    </source>
</evidence>
<dbReference type="CDD" id="cd03768">
    <property type="entry name" value="SR_ResInv"/>
    <property type="match status" value="1"/>
</dbReference>
<dbReference type="InterPro" id="IPR006118">
    <property type="entry name" value="Recombinase_CS"/>
</dbReference>
<dbReference type="CDD" id="cd00569">
    <property type="entry name" value="HTH_Hin_like"/>
    <property type="match status" value="1"/>
</dbReference>
<dbReference type="PROSITE" id="PS00398">
    <property type="entry name" value="RECOMBINASES_2"/>
    <property type="match status" value="1"/>
</dbReference>
<dbReference type="PANTHER" id="PTHR30461:SF2">
    <property type="entry name" value="SERINE RECOMBINASE PINE-RELATED"/>
    <property type="match status" value="1"/>
</dbReference>
<keyword evidence="7" id="KW-1185">Reference proteome</keyword>
<proteinExistence type="inferred from homology"/>
<gene>
    <name evidence="6" type="ORF">HD599_001634</name>
</gene>
<comment type="similarity">
    <text evidence="1">Belongs to the site-specific recombinase resolvase family.</text>
</comment>
<dbReference type="SUPFAM" id="SSF46689">
    <property type="entry name" value="Homeodomain-like"/>
    <property type="match status" value="1"/>
</dbReference>
<feature type="domain" description="Resolvase/invertase-type recombinase catalytic" evidence="5">
    <location>
        <begin position="1"/>
        <end position="136"/>
    </location>
</feature>
<dbReference type="GO" id="GO:0000150">
    <property type="term" value="F:DNA strand exchange activity"/>
    <property type="evidence" value="ECO:0007669"/>
    <property type="project" value="InterPro"/>
</dbReference>
<dbReference type="PROSITE" id="PS51736">
    <property type="entry name" value="RECOMBINASES_3"/>
    <property type="match status" value="1"/>
</dbReference>
<dbReference type="InterPro" id="IPR006120">
    <property type="entry name" value="Resolvase_HTH_dom"/>
</dbReference>
<dbReference type="SUPFAM" id="SSF53041">
    <property type="entry name" value="Resolvase-like"/>
    <property type="match status" value="1"/>
</dbReference>
<dbReference type="RefSeq" id="WP_184235837.1">
    <property type="nucleotide sequence ID" value="NZ_JACHMJ010000001.1"/>
</dbReference>
<comment type="caution">
    <text evidence="6">The sequence shown here is derived from an EMBL/GenBank/DDBJ whole genome shotgun (WGS) entry which is preliminary data.</text>
</comment>
<dbReference type="Pfam" id="PF02796">
    <property type="entry name" value="HTH_7"/>
    <property type="match status" value="1"/>
</dbReference>
<organism evidence="6 7">
    <name type="scientific">Conyzicola lurida</name>
    <dbReference type="NCBI Taxonomy" id="1172621"/>
    <lineage>
        <taxon>Bacteria</taxon>
        <taxon>Bacillati</taxon>
        <taxon>Actinomycetota</taxon>
        <taxon>Actinomycetes</taxon>
        <taxon>Micrococcales</taxon>
        <taxon>Microbacteriaceae</taxon>
        <taxon>Conyzicola</taxon>
    </lineage>
</organism>
<sequence length="184" mass="19226">MATSGVSTSGVDGQNSDLQEDALCAAGVTKTFSDLGVSGSIAKRPGLGALLEYVREGDTVVVWKLDRLGRNTRHTLGQLAEFAELGVGFRSLTEGLDTTGAMGRAMITIIAAFAELERDTIRERTVAGLAAAKARGKIGGRPKALTPGAIEWARQLHAGGHSVVEIAREVSCSRATAYRALSGE</sequence>
<dbReference type="Gene3D" id="1.10.10.60">
    <property type="entry name" value="Homeodomain-like"/>
    <property type="match status" value="1"/>
</dbReference>
<keyword evidence="3" id="KW-0238">DNA-binding</keyword>
<evidence type="ECO:0000256" key="2">
    <source>
        <dbReference type="ARBA" id="ARBA00022908"/>
    </source>
</evidence>
<accession>A0A841ANI0</accession>
<reference evidence="6 7" key="1">
    <citation type="submission" date="2020-08" db="EMBL/GenBank/DDBJ databases">
        <title>Sequencing the genomes of 1000 actinobacteria strains.</title>
        <authorList>
            <person name="Klenk H.-P."/>
        </authorList>
    </citation>
    <scope>NUCLEOTIDE SEQUENCE [LARGE SCALE GENOMIC DNA]</scope>
    <source>
        <strain evidence="6 7">DSM 105784</strain>
    </source>
</reference>
<evidence type="ECO:0000256" key="1">
    <source>
        <dbReference type="ARBA" id="ARBA00009913"/>
    </source>
</evidence>
<dbReference type="Pfam" id="PF00239">
    <property type="entry name" value="Resolvase"/>
    <property type="match status" value="1"/>
</dbReference>
<dbReference type="InterPro" id="IPR050639">
    <property type="entry name" value="SSR_resolvase"/>
</dbReference>
<protein>
    <submittedName>
        <fullName evidence="6">DNA invertase Pin-like site-specific DNA recombinase</fullName>
    </submittedName>
</protein>
<dbReference type="InterPro" id="IPR006119">
    <property type="entry name" value="Resolv_N"/>
</dbReference>
<keyword evidence="2" id="KW-0229">DNA integration</keyword>
<dbReference type="AlphaFoldDB" id="A0A841ANI0"/>
<dbReference type="GO" id="GO:0015074">
    <property type="term" value="P:DNA integration"/>
    <property type="evidence" value="ECO:0007669"/>
    <property type="project" value="UniProtKB-KW"/>
</dbReference>
<dbReference type="Gene3D" id="3.40.50.1390">
    <property type="entry name" value="Resolvase, N-terminal catalytic domain"/>
    <property type="match status" value="1"/>
</dbReference>
<dbReference type="InterPro" id="IPR036162">
    <property type="entry name" value="Resolvase-like_N_sf"/>
</dbReference>
<dbReference type="Proteomes" id="UP000536685">
    <property type="component" value="Unassembled WGS sequence"/>
</dbReference>
<evidence type="ECO:0000259" key="5">
    <source>
        <dbReference type="PROSITE" id="PS51736"/>
    </source>
</evidence>
<evidence type="ECO:0000256" key="4">
    <source>
        <dbReference type="ARBA" id="ARBA00023172"/>
    </source>
</evidence>
<name>A0A841ANI0_9MICO</name>
<dbReference type="EMBL" id="JACHMJ010000001">
    <property type="protein sequence ID" value="MBB5843311.1"/>
    <property type="molecule type" value="Genomic_DNA"/>
</dbReference>
<dbReference type="PANTHER" id="PTHR30461">
    <property type="entry name" value="DNA-INVERTASE FROM LAMBDOID PROPHAGE"/>
    <property type="match status" value="1"/>
</dbReference>
<dbReference type="SMART" id="SM00857">
    <property type="entry name" value="Resolvase"/>
    <property type="match status" value="1"/>
</dbReference>
<dbReference type="GO" id="GO:0003677">
    <property type="term" value="F:DNA binding"/>
    <property type="evidence" value="ECO:0007669"/>
    <property type="project" value="UniProtKB-KW"/>
</dbReference>
<dbReference type="InterPro" id="IPR009057">
    <property type="entry name" value="Homeodomain-like_sf"/>
</dbReference>